<keyword evidence="3" id="KW-1185">Reference proteome</keyword>
<organism evidence="2 3">
    <name type="scientific">Dissostichus eleginoides</name>
    <name type="common">Patagonian toothfish</name>
    <name type="synonym">Dissostichus amissus</name>
    <dbReference type="NCBI Taxonomy" id="100907"/>
    <lineage>
        <taxon>Eukaryota</taxon>
        <taxon>Metazoa</taxon>
        <taxon>Chordata</taxon>
        <taxon>Craniata</taxon>
        <taxon>Vertebrata</taxon>
        <taxon>Euteleostomi</taxon>
        <taxon>Actinopterygii</taxon>
        <taxon>Neopterygii</taxon>
        <taxon>Teleostei</taxon>
        <taxon>Neoteleostei</taxon>
        <taxon>Acanthomorphata</taxon>
        <taxon>Eupercaria</taxon>
        <taxon>Perciformes</taxon>
        <taxon>Notothenioidei</taxon>
        <taxon>Nototheniidae</taxon>
        <taxon>Dissostichus</taxon>
    </lineage>
</organism>
<evidence type="ECO:0000256" key="1">
    <source>
        <dbReference type="SAM" id="Coils"/>
    </source>
</evidence>
<feature type="coiled-coil region" evidence="1">
    <location>
        <begin position="324"/>
        <end position="458"/>
    </location>
</feature>
<reference evidence="2" key="1">
    <citation type="submission" date="2023-04" db="EMBL/GenBank/DDBJ databases">
        <title>Chromosome-level genome of Chaenocephalus aceratus.</title>
        <authorList>
            <person name="Park H."/>
        </authorList>
    </citation>
    <scope>NUCLEOTIDE SEQUENCE</scope>
    <source>
        <strain evidence="2">DE</strain>
        <tissue evidence="2">Muscle</tissue>
    </source>
</reference>
<dbReference type="EMBL" id="JASDAP010000024">
    <property type="protein sequence ID" value="KAK1881273.1"/>
    <property type="molecule type" value="Genomic_DNA"/>
</dbReference>
<dbReference type="Proteomes" id="UP001228049">
    <property type="component" value="Unassembled WGS sequence"/>
</dbReference>
<feature type="coiled-coil region" evidence="1">
    <location>
        <begin position="239"/>
        <end position="294"/>
    </location>
</feature>
<evidence type="ECO:0000313" key="2">
    <source>
        <dbReference type="EMBL" id="KAK1881273.1"/>
    </source>
</evidence>
<evidence type="ECO:0000313" key="3">
    <source>
        <dbReference type="Proteomes" id="UP001228049"/>
    </source>
</evidence>
<sequence>MDRRNYSKNRGDPKPYDHEHAVEECLNKIHCRNGKIYGLADFRNAYDCEKMTFAHKMRKVIHKVKSLEELSYRDSGFGKKPQGQFDTEDLALKQGTDPKPYDHKDTVEESLKKLHCRNGKIFGWADLCLAYDCEKMTFAHKMRKEMDKVKSLEEALSYRDSGFDKKPQAQFDTGDLALKQSTESEVQMIKKQVGKKPQAQFDTGDLALKQSTESEVQMIKKQVGKKPQAQFDTGDLALKQSTESEVQVIKKQVSQLDDEKRELVEKLSKMEMKLKEVEQKKEELAEKHLSSQKMVKQLIVQLKEQEEKFSQKLADKDPSWEPELEQMSMKINLMVRNNSNLEKEFQALKDKMGQQKDKFPKVLDEKNLSLETELEKVEIQLEQSMNKKTRLDLKNKDLQKEVQDLKDDRTEQEEKVSKEKADIHQSWEAKFKVMEKKLKEVEEEKETLAQKNLSWEATEKKRKDERKVLDDLFFKKANEERILAVRKMLSRKLKKAMKKGAKWRKLRLQTTPQRRRWRQNWRERRTTGREC</sequence>
<keyword evidence="1" id="KW-0175">Coiled coil</keyword>
<comment type="caution">
    <text evidence="2">The sequence shown here is derived from an EMBL/GenBank/DDBJ whole genome shotgun (WGS) entry which is preliminary data.</text>
</comment>
<gene>
    <name evidence="2" type="ORF">KUDE01_024439</name>
</gene>
<proteinExistence type="predicted"/>
<protein>
    <submittedName>
        <fullName evidence="2">Laminin-like protein epi-1</fullName>
    </submittedName>
</protein>
<dbReference type="AlphaFoldDB" id="A0AAD9BGS7"/>
<name>A0AAD9BGS7_DISEL</name>
<accession>A0AAD9BGS7</accession>